<dbReference type="Proteomes" id="UP001311915">
    <property type="component" value="Unassembled WGS sequence"/>
</dbReference>
<organism evidence="3 4">
    <name type="scientific">Solanum pinnatisectum</name>
    <name type="common">tansyleaf nightshade</name>
    <dbReference type="NCBI Taxonomy" id="50273"/>
    <lineage>
        <taxon>Eukaryota</taxon>
        <taxon>Viridiplantae</taxon>
        <taxon>Streptophyta</taxon>
        <taxon>Embryophyta</taxon>
        <taxon>Tracheophyta</taxon>
        <taxon>Spermatophyta</taxon>
        <taxon>Magnoliopsida</taxon>
        <taxon>eudicotyledons</taxon>
        <taxon>Gunneridae</taxon>
        <taxon>Pentapetalae</taxon>
        <taxon>asterids</taxon>
        <taxon>lamiids</taxon>
        <taxon>Solanales</taxon>
        <taxon>Solanaceae</taxon>
        <taxon>Solanoideae</taxon>
        <taxon>Solaneae</taxon>
        <taxon>Solanum</taxon>
    </lineage>
</organism>
<keyword evidence="4" id="KW-1185">Reference proteome</keyword>
<evidence type="ECO:0000313" key="3">
    <source>
        <dbReference type="EMBL" id="KAK4732293.1"/>
    </source>
</evidence>
<feature type="region of interest" description="Disordered" evidence="1">
    <location>
        <begin position="530"/>
        <end position="552"/>
    </location>
</feature>
<feature type="transmembrane region" description="Helical" evidence="2">
    <location>
        <begin position="30"/>
        <end position="55"/>
    </location>
</feature>
<sequence length="695" mass="78540">MMEEYSKSNEKTHKLENQKLMMKISTTKNVSGIGCVILFGGALITAAAMGSVFLISRKNKKSTKNVTKKEGNEKIEDESSNKGLHFILPEQQQLSSNETDKLCDIDSTTSLFSTPCLIQDGKPKLDDERGTLNAMVSDHPKEEGKSPSFERLELSENKISLLSDPDQGLDEASRVRIEVIQGNEKIEVLSRVHQAHATIFSNPDLQMDYKREILVHNDKGESNELQHTGVIETNNLEEGLIQEQEKQATGDQETSISNEHEPLNSELSAFELIKAADEGQCADAETQIDQIAKKSDVRMQFSDEEECVKENDQANSCYEEATSENSHCRTVMDAQNFAASEIRNALIDDEHSAEAYEDEDKGHVQIMHFEEQCANAETQIDQFTKKCDVRIQFSDDKECVNENDQAKSCYEEATSENSHCRTYIMDAQNLAVSEIRNASVDNQHSAEVIQVIKEINVMDPAASREQSPETVHSPIQLVEKYSFERNCQVNVLEKDNKATKRLSRDIEAEKDLEVHSKEMKDDIEESVFVYEEKEVEEEDVDDYDNDVDKDDDAQEVEDDILEGARNSSEHSNSDKIWPADSNQEHLLEHKVENMKGEEKGTKIEEDELCIVESCNSESTQNDVTITSCQQSYDGKDDSTVNVIDNYRTKLMYLNDIAAITRRRRVLLGALLVLIWYLVLKCILPSVIGGFKILNQ</sequence>
<feature type="transmembrane region" description="Helical" evidence="2">
    <location>
        <begin position="665"/>
        <end position="687"/>
    </location>
</feature>
<dbReference type="AlphaFoldDB" id="A0AAV9M2K0"/>
<feature type="compositionally biased region" description="Acidic residues" evidence="1">
    <location>
        <begin position="533"/>
        <end position="552"/>
    </location>
</feature>
<keyword evidence="2" id="KW-1133">Transmembrane helix</keyword>
<gene>
    <name evidence="3" type="ORF">R3W88_025281</name>
</gene>
<evidence type="ECO:0000256" key="2">
    <source>
        <dbReference type="SAM" id="Phobius"/>
    </source>
</evidence>
<keyword evidence="2" id="KW-0812">Transmembrane</keyword>
<evidence type="ECO:0000256" key="1">
    <source>
        <dbReference type="SAM" id="MobiDB-lite"/>
    </source>
</evidence>
<accession>A0AAV9M2K0</accession>
<reference evidence="3 4" key="1">
    <citation type="submission" date="2023-10" db="EMBL/GenBank/DDBJ databases">
        <title>Genome-Wide Identification Analysis in wild type Solanum Pinnatisectum Reveals Some Genes Defensing Phytophthora Infestans.</title>
        <authorList>
            <person name="Sun C."/>
        </authorList>
    </citation>
    <scope>NUCLEOTIDE SEQUENCE [LARGE SCALE GENOMIC DNA]</scope>
    <source>
        <strain evidence="3">LQN</strain>
        <tissue evidence="3">Leaf</tissue>
    </source>
</reference>
<keyword evidence="2" id="KW-0472">Membrane</keyword>
<feature type="compositionally biased region" description="Basic and acidic residues" evidence="1">
    <location>
        <begin position="67"/>
        <end position="80"/>
    </location>
</feature>
<name>A0AAV9M2K0_9SOLN</name>
<feature type="region of interest" description="Disordered" evidence="1">
    <location>
        <begin position="62"/>
        <end position="84"/>
    </location>
</feature>
<comment type="caution">
    <text evidence="3">The sequence shown here is derived from an EMBL/GenBank/DDBJ whole genome shotgun (WGS) entry which is preliminary data.</text>
</comment>
<evidence type="ECO:0000313" key="4">
    <source>
        <dbReference type="Proteomes" id="UP001311915"/>
    </source>
</evidence>
<dbReference type="EMBL" id="JAWPEI010000003">
    <property type="protein sequence ID" value="KAK4732293.1"/>
    <property type="molecule type" value="Genomic_DNA"/>
</dbReference>
<protein>
    <submittedName>
        <fullName evidence="3">Uncharacterized protein</fullName>
    </submittedName>
</protein>
<proteinExistence type="predicted"/>